<feature type="compositionally biased region" description="Basic residues" evidence="10">
    <location>
        <begin position="1"/>
        <end position="15"/>
    </location>
</feature>
<evidence type="ECO:0000259" key="11">
    <source>
        <dbReference type="PROSITE" id="PS50011"/>
    </source>
</evidence>
<protein>
    <recommendedName>
        <fullName evidence="1">non-specific serine/threonine protein kinase</fullName>
        <ecNumber evidence="1">2.7.11.1</ecNumber>
    </recommendedName>
</protein>
<dbReference type="InterPro" id="IPR017441">
    <property type="entry name" value="Protein_kinase_ATP_BS"/>
</dbReference>
<dbReference type="InParanoid" id="A0A6J0C6K7"/>
<dbReference type="Proteomes" id="UP000829291">
    <property type="component" value="Chromosome 4"/>
</dbReference>
<dbReference type="SUPFAM" id="SSF56112">
    <property type="entry name" value="Protein kinase-like (PK-like)"/>
    <property type="match status" value="1"/>
</dbReference>
<keyword evidence="5" id="KW-0418">Kinase</keyword>
<dbReference type="GO" id="GO:0005737">
    <property type="term" value="C:cytoplasm"/>
    <property type="evidence" value="ECO:0007669"/>
    <property type="project" value="UniProtKB-SubCell"/>
</dbReference>
<organism evidence="13">
    <name type="scientific">Neodiprion lecontei</name>
    <name type="common">Redheaded pine sawfly</name>
    <dbReference type="NCBI Taxonomy" id="441921"/>
    <lineage>
        <taxon>Eukaryota</taxon>
        <taxon>Metazoa</taxon>
        <taxon>Ecdysozoa</taxon>
        <taxon>Arthropoda</taxon>
        <taxon>Hexapoda</taxon>
        <taxon>Insecta</taxon>
        <taxon>Pterygota</taxon>
        <taxon>Neoptera</taxon>
        <taxon>Endopterygota</taxon>
        <taxon>Hymenoptera</taxon>
        <taxon>Tenthredinoidea</taxon>
        <taxon>Diprionidae</taxon>
        <taxon>Diprioninae</taxon>
        <taxon>Neodiprion</taxon>
    </lineage>
</organism>
<evidence type="ECO:0000256" key="2">
    <source>
        <dbReference type="ARBA" id="ARBA00022527"/>
    </source>
</evidence>
<dbReference type="KEGG" id="nlo:107226019"/>
<dbReference type="GO" id="GO:0000278">
    <property type="term" value="P:mitotic cell cycle"/>
    <property type="evidence" value="ECO:0007669"/>
    <property type="project" value="TreeGrafter"/>
</dbReference>
<accession>A0A6J0C6K7</accession>
<feature type="region of interest" description="Disordered" evidence="10">
    <location>
        <begin position="1074"/>
        <end position="1097"/>
    </location>
</feature>
<feature type="compositionally biased region" description="Polar residues" evidence="10">
    <location>
        <begin position="1230"/>
        <end position="1241"/>
    </location>
</feature>
<dbReference type="GeneID" id="107226019"/>
<feature type="compositionally biased region" description="Polar residues" evidence="10">
    <location>
        <begin position="16"/>
        <end position="25"/>
    </location>
</feature>
<dbReference type="SMART" id="SM01331">
    <property type="entry name" value="DUF3635"/>
    <property type="match status" value="1"/>
</dbReference>
<feature type="compositionally biased region" description="Polar residues" evidence="10">
    <location>
        <begin position="982"/>
        <end position="995"/>
    </location>
</feature>
<feature type="compositionally biased region" description="Polar residues" evidence="10">
    <location>
        <begin position="663"/>
        <end position="674"/>
    </location>
</feature>
<dbReference type="InterPro" id="IPR024604">
    <property type="entry name" value="GSG2_C"/>
</dbReference>
<feature type="region of interest" description="Disordered" evidence="10">
    <location>
        <begin position="1153"/>
        <end position="1175"/>
    </location>
</feature>
<dbReference type="PROSITE" id="PS50011">
    <property type="entry name" value="PROTEIN_KINASE_DOM"/>
    <property type="match status" value="1"/>
</dbReference>
<dbReference type="Gene3D" id="3.30.200.20">
    <property type="entry name" value="Phosphorylase Kinase, domain 1"/>
    <property type="match status" value="1"/>
</dbReference>
<feature type="compositionally biased region" description="Basic and acidic residues" evidence="10">
    <location>
        <begin position="1156"/>
        <end position="1175"/>
    </location>
</feature>
<keyword evidence="2" id="KW-0723">Serine/threonine-protein kinase</keyword>
<dbReference type="Pfam" id="PF12330">
    <property type="entry name" value="Haspin_kinase"/>
    <property type="match status" value="1"/>
</dbReference>
<feature type="compositionally biased region" description="Basic and acidic residues" evidence="10">
    <location>
        <begin position="1242"/>
        <end position="1254"/>
    </location>
</feature>
<dbReference type="Gene3D" id="1.10.510.10">
    <property type="entry name" value="Transferase(Phosphotransferase) domain 1"/>
    <property type="match status" value="1"/>
</dbReference>
<dbReference type="SMART" id="SM00220">
    <property type="entry name" value="S_TKc"/>
    <property type="match status" value="1"/>
</dbReference>
<reference evidence="13" key="1">
    <citation type="submission" date="2025-08" db="UniProtKB">
        <authorList>
            <consortium name="RefSeq"/>
        </authorList>
    </citation>
    <scope>IDENTIFICATION</scope>
    <source>
        <tissue evidence="13">Thorax and Abdomen</tissue>
    </source>
</reference>
<dbReference type="PROSITE" id="PS00107">
    <property type="entry name" value="PROTEIN_KINASE_ATP"/>
    <property type="match status" value="1"/>
</dbReference>
<dbReference type="PANTHER" id="PTHR24419:SF18">
    <property type="entry name" value="SERINE_THREONINE-PROTEIN KINASE HASPIN"/>
    <property type="match status" value="1"/>
</dbReference>
<dbReference type="InterPro" id="IPR000719">
    <property type="entry name" value="Prot_kinase_dom"/>
</dbReference>
<comment type="catalytic activity">
    <reaction evidence="7">
        <text>L-threonyl-[protein] + ATP = O-phospho-L-threonyl-[protein] + ADP + H(+)</text>
        <dbReference type="Rhea" id="RHEA:46608"/>
        <dbReference type="Rhea" id="RHEA-COMP:11060"/>
        <dbReference type="Rhea" id="RHEA-COMP:11605"/>
        <dbReference type="ChEBI" id="CHEBI:15378"/>
        <dbReference type="ChEBI" id="CHEBI:30013"/>
        <dbReference type="ChEBI" id="CHEBI:30616"/>
        <dbReference type="ChEBI" id="CHEBI:61977"/>
        <dbReference type="ChEBI" id="CHEBI:456216"/>
        <dbReference type="EC" id="2.7.11.1"/>
    </reaction>
</comment>
<proteinExistence type="predicted"/>
<evidence type="ECO:0000256" key="1">
    <source>
        <dbReference type="ARBA" id="ARBA00012513"/>
    </source>
</evidence>
<dbReference type="RefSeq" id="XP_015522177.2">
    <property type="nucleotide sequence ID" value="XM_015666691.2"/>
</dbReference>
<dbReference type="GO" id="GO:0072354">
    <property type="term" value="F:histone H3T3 kinase activity"/>
    <property type="evidence" value="ECO:0007669"/>
    <property type="project" value="TreeGrafter"/>
</dbReference>
<feature type="compositionally biased region" description="Polar residues" evidence="10">
    <location>
        <begin position="1255"/>
        <end position="1277"/>
    </location>
</feature>
<dbReference type="PANTHER" id="PTHR24419">
    <property type="entry name" value="INTERLEUKIN-1 RECEPTOR-ASSOCIATED KINASE"/>
    <property type="match status" value="1"/>
</dbReference>
<feature type="binding site" evidence="9">
    <location>
        <position position="1521"/>
    </location>
    <ligand>
        <name>ATP</name>
        <dbReference type="ChEBI" id="CHEBI:30616"/>
    </ligand>
</feature>
<dbReference type="GO" id="GO:0005694">
    <property type="term" value="C:chromosome"/>
    <property type="evidence" value="ECO:0007669"/>
    <property type="project" value="UniProtKB-SubCell"/>
</dbReference>
<feature type="compositionally biased region" description="Basic and acidic residues" evidence="10">
    <location>
        <begin position="1078"/>
        <end position="1087"/>
    </location>
</feature>
<dbReference type="GO" id="GO:0035556">
    <property type="term" value="P:intracellular signal transduction"/>
    <property type="evidence" value="ECO:0007669"/>
    <property type="project" value="TreeGrafter"/>
</dbReference>
<feature type="region of interest" description="Disordered" evidence="10">
    <location>
        <begin position="917"/>
        <end position="949"/>
    </location>
</feature>
<evidence type="ECO:0000256" key="3">
    <source>
        <dbReference type="ARBA" id="ARBA00022679"/>
    </source>
</evidence>
<dbReference type="GO" id="GO:0005634">
    <property type="term" value="C:nucleus"/>
    <property type="evidence" value="ECO:0007669"/>
    <property type="project" value="TreeGrafter"/>
</dbReference>
<evidence type="ECO:0000313" key="12">
    <source>
        <dbReference type="Proteomes" id="UP000829291"/>
    </source>
</evidence>
<dbReference type="OrthoDB" id="21018at2759"/>
<feature type="domain" description="Protein kinase" evidence="11">
    <location>
        <begin position="1494"/>
        <end position="1833"/>
    </location>
</feature>
<feature type="compositionally biased region" description="Low complexity" evidence="10">
    <location>
        <begin position="917"/>
        <end position="947"/>
    </location>
</feature>
<name>A0A6J0C6K7_NEOLC</name>
<gene>
    <name evidence="13" type="primary">LOC107226019</name>
</gene>
<evidence type="ECO:0000256" key="10">
    <source>
        <dbReference type="SAM" id="MobiDB-lite"/>
    </source>
</evidence>
<evidence type="ECO:0000256" key="8">
    <source>
        <dbReference type="ARBA" id="ARBA00048679"/>
    </source>
</evidence>
<evidence type="ECO:0000256" key="9">
    <source>
        <dbReference type="PROSITE-ProRule" id="PRU10141"/>
    </source>
</evidence>
<feature type="region of interest" description="Disordered" evidence="10">
    <location>
        <begin position="982"/>
        <end position="1007"/>
    </location>
</feature>
<feature type="region of interest" description="Disordered" evidence="10">
    <location>
        <begin position="647"/>
        <end position="674"/>
    </location>
</feature>
<comment type="catalytic activity">
    <reaction evidence="8">
        <text>L-seryl-[protein] + ATP = O-phospho-L-seryl-[protein] + ADP + H(+)</text>
        <dbReference type="Rhea" id="RHEA:17989"/>
        <dbReference type="Rhea" id="RHEA-COMP:9863"/>
        <dbReference type="Rhea" id="RHEA-COMP:11604"/>
        <dbReference type="ChEBI" id="CHEBI:15378"/>
        <dbReference type="ChEBI" id="CHEBI:29999"/>
        <dbReference type="ChEBI" id="CHEBI:30616"/>
        <dbReference type="ChEBI" id="CHEBI:83421"/>
        <dbReference type="ChEBI" id="CHEBI:456216"/>
        <dbReference type="EC" id="2.7.11.1"/>
    </reaction>
</comment>
<feature type="region of interest" description="Disordered" evidence="10">
    <location>
        <begin position="281"/>
        <end position="313"/>
    </location>
</feature>
<evidence type="ECO:0000256" key="7">
    <source>
        <dbReference type="ARBA" id="ARBA00047899"/>
    </source>
</evidence>
<feature type="compositionally biased region" description="Basic and acidic residues" evidence="10">
    <location>
        <begin position="1278"/>
        <end position="1289"/>
    </location>
</feature>
<keyword evidence="6 9" id="KW-0067">ATP-binding</keyword>
<dbReference type="InterPro" id="IPR011009">
    <property type="entry name" value="Kinase-like_dom_sf"/>
</dbReference>
<feature type="compositionally biased region" description="Basic and acidic residues" evidence="10">
    <location>
        <begin position="282"/>
        <end position="312"/>
    </location>
</feature>
<dbReference type="EC" id="2.7.11.1" evidence="1"/>
<dbReference type="GO" id="GO:0005524">
    <property type="term" value="F:ATP binding"/>
    <property type="evidence" value="ECO:0007669"/>
    <property type="project" value="UniProtKB-UniRule"/>
</dbReference>
<evidence type="ECO:0000256" key="6">
    <source>
        <dbReference type="ARBA" id="ARBA00022840"/>
    </source>
</evidence>
<evidence type="ECO:0000256" key="5">
    <source>
        <dbReference type="ARBA" id="ARBA00022777"/>
    </source>
</evidence>
<evidence type="ECO:0000313" key="13">
    <source>
        <dbReference type="RefSeq" id="XP_015522177.2"/>
    </source>
</evidence>
<keyword evidence="4 9" id="KW-0547">Nucleotide-binding</keyword>
<keyword evidence="12" id="KW-1185">Reference proteome</keyword>
<feature type="region of interest" description="Disordered" evidence="10">
    <location>
        <begin position="1230"/>
        <end position="1289"/>
    </location>
</feature>
<feature type="region of interest" description="Disordered" evidence="10">
    <location>
        <begin position="338"/>
        <end position="361"/>
    </location>
</feature>
<evidence type="ECO:0000256" key="4">
    <source>
        <dbReference type="ARBA" id="ARBA00022741"/>
    </source>
</evidence>
<feature type="region of interest" description="Disordered" evidence="10">
    <location>
        <begin position="1"/>
        <end position="38"/>
    </location>
</feature>
<sequence length="1833" mass="207671">MIRKPPLRTYQKKKGAQSSFSYSHTTSREPDFFNKKTLTKTRKSKPALSLDDVDIDELSSGYFETTFDKIAKNARVPTPPVSYNSIVNISSDVPPQESSHVNKNVYELSLKNDPAVSRAGKRAKRKLIRSRVVHQDTEVVVKRRLKHDLINVSTKKSRTVRNVNRKVPAKSRINTPNTKVKLAVHTNDSTFSNSENWFVQQPVTRNRAARNKHNQKNSYLLRMKGTITPISDLSLSENNISQSYNAKLNKVKSKPKKKFLNRIYDDCRKLKVLNYCDTLPNDPRDLPEFETNDNRLKEDDAEKPQGIDENKDNLLTSTVSYEMQNKAVVKNSSKSIQVKNFQRRSASESSESDSSDSNKYHRILNRKAKKKIQTRSIQKSGSPEYINVVDNSNNISNISHQPCSSRISEYNVRMKKDFLPKPCSLSCKEKEVLMLRENQFTTTSEACNTYASEDLFQTSISNTASNIEPQSHGVKPCTIEITDCENKKLTDTSKQCDTKHSLYYLKCSTPISAYVRIDKSMNGLSPITLGSHMRQRIGKFPTQQHTNELSVMNSNPSYSKITEQDLAAQRVNARRKRAKRKLNISNKKNDSLKPGNRYWEQNDIQNIVVKNSVSHEHTSYSAKSVEILSPTSRIQESLEILKLDSENSNPKLDVGHRNKRTGSTRSGISENTNEFMGKSKDTYAQLTPIGIITTRSGRQLKLSMTMKKKYFNDSNDPKMHSNPGSFDGCSDLYPEYEIIDNSENLENRVPKIEMITERAVKFAELQCPSKPSTICNIGGFISRDSPDAFGNVSSKICVVNVSNKLATNNSTHHKSADISDSNNFKVISQIENSEFSLQNCENKSRIHEDKKNNTGVYDETGPSNITTANREISQSIVDSTKNFNSLSIRSNNDIESESLLSCKKHASISDMVWSTITDSNNSKHTTNNKNKNMGNDSSSESQLSSISNDDCSSAEWSTISDSEYKPHKESILSNQISNSLEHVTSSNETQLNEGVSTEEPNEASKYADGSSLNLTEIALSKRLRLLSSRINTRQRRKCLLKLEIEHIPQDDEEPAAVPITDNTKLIESFGMVSINASDSREDDKNKEGAQSPYEPKTTDVFVKPMGVNLEINWQPLVLIEKLKEPIKVATSKEQSQGVGLSAIRDTDEMLLTNASDSREDDKTEAEAQSPDEPKTIDLFKKPMNINLKKNLQPLVLIEKLKEPIKVAASKKESWGLGLPAICETDEMFQASTRDSNKSSNMKMEDARGTCDKNENSNSRAQNSKRSNSIFKTNLTRVSDSDRDNTKLDATEPGIIGRQSVFLKPGKEWTRSLSILNSIQDRSDLEILSIGKGKKWQNSVQAILDMQQERLIQSCLGKNEDDRETEQRSKVLDCTSIPDRTTCAEAQSTGSASPSRFIRRMSIRVVPENKRLSHIEDTSFLEAYGISASKSRKTLSQRSNFNPDRKTLVSNVQCETVEIETIENENLITARDVVLQRCCQTDYLPFTESFPEEYMKRCRKIGEGVYGEVFLYEHNKKKSVIKIIPIEGNALVNGERQKKFDEILSEIVIAKELHNLRNGESYQTDGFVEVKNIRCIIGKYPEKLIELWKAYDDDKGSDNDCPLMFDENQLYIVLELGHGGQDLEAFVFQSAVESHALFVQAALALAVAEQSLEFEHRDLHWGNILISHTKDSRVAYKLNDKVYTYPTRGMQVAIIDFTLSRMSYEGCCIFNDLALDPALFTAQGEYQFEIYRMMQDKIGNDWQKFEPYTNILWLHYVLDKMITALRYKRQSTKVHKEAIFQLQELKDIVLDYESAFDFVTNCEKITNLQCKRATLTNVKSSHCQVQSDQLNPEK</sequence>
<keyword evidence="3" id="KW-0808">Transferase</keyword>